<keyword evidence="2" id="KW-1185">Reference proteome</keyword>
<evidence type="ECO:0000313" key="2">
    <source>
        <dbReference type="Proteomes" id="UP000789570"/>
    </source>
</evidence>
<dbReference type="OrthoDB" id="2430828at2759"/>
<sequence length="135" mass="15426">IAQFSKLVLCDDNITRPLESAIFHCADECANIDHRWAVESASDGKPFAIFMQDKYSKYDTMDPSVSGPTLLEWYNITLRSVSSYANDYEIILVFFTVRRFTGNNLHKMPQLLLIDLDCIKDYLSPSFAHRGLVIP</sequence>
<accession>A0A9N9ADD4</accession>
<comment type="caution">
    <text evidence="1">The sequence shown here is derived from an EMBL/GenBank/DDBJ whole genome shotgun (WGS) entry which is preliminary data.</text>
</comment>
<organism evidence="1 2">
    <name type="scientific">Funneliformis caledonium</name>
    <dbReference type="NCBI Taxonomy" id="1117310"/>
    <lineage>
        <taxon>Eukaryota</taxon>
        <taxon>Fungi</taxon>
        <taxon>Fungi incertae sedis</taxon>
        <taxon>Mucoromycota</taxon>
        <taxon>Glomeromycotina</taxon>
        <taxon>Glomeromycetes</taxon>
        <taxon>Glomerales</taxon>
        <taxon>Glomeraceae</taxon>
        <taxon>Funneliformis</taxon>
    </lineage>
</organism>
<feature type="non-terminal residue" evidence="1">
    <location>
        <position position="1"/>
    </location>
</feature>
<name>A0A9N9ADD4_9GLOM</name>
<dbReference type="Proteomes" id="UP000789570">
    <property type="component" value="Unassembled WGS sequence"/>
</dbReference>
<evidence type="ECO:0000313" key="1">
    <source>
        <dbReference type="EMBL" id="CAG8524717.1"/>
    </source>
</evidence>
<protein>
    <submittedName>
        <fullName evidence="1">4769_t:CDS:1</fullName>
    </submittedName>
</protein>
<reference evidence="1" key="1">
    <citation type="submission" date="2021-06" db="EMBL/GenBank/DDBJ databases">
        <authorList>
            <person name="Kallberg Y."/>
            <person name="Tangrot J."/>
            <person name="Rosling A."/>
        </authorList>
    </citation>
    <scope>NUCLEOTIDE SEQUENCE</scope>
    <source>
        <strain evidence="1">UK204</strain>
    </source>
</reference>
<gene>
    <name evidence="1" type="ORF">FCALED_LOCUS4880</name>
</gene>
<dbReference type="EMBL" id="CAJVPQ010000982">
    <property type="protein sequence ID" value="CAG8524717.1"/>
    <property type="molecule type" value="Genomic_DNA"/>
</dbReference>
<proteinExistence type="predicted"/>
<dbReference type="AlphaFoldDB" id="A0A9N9ADD4"/>